<comment type="caution">
    <text evidence="3">The sequence shown here is derived from an EMBL/GenBank/DDBJ whole genome shotgun (WGS) entry which is preliminary data.</text>
</comment>
<dbReference type="GO" id="GO:0015074">
    <property type="term" value="P:DNA integration"/>
    <property type="evidence" value="ECO:0007669"/>
    <property type="project" value="InterPro"/>
</dbReference>
<keyword evidence="4" id="KW-1185">Reference proteome</keyword>
<dbReference type="InterPro" id="IPR004107">
    <property type="entry name" value="Integrase_SAM-like_N"/>
</dbReference>
<dbReference type="STRING" id="1420851.AU255_18405"/>
<keyword evidence="1" id="KW-0238">DNA-binding</keyword>
<dbReference type="EMBL" id="LPUF01000004">
    <property type="protein sequence ID" value="OQK15441.1"/>
    <property type="molecule type" value="Genomic_DNA"/>
</dbReference>
<sequence>MSIQKNGKLLDDVRQVLRVNHYSIHTEKIYCDWIAQFIKFHKMLDRSELNINPEEKVEQFLTYLAVDRKVRFYTKSGYERFSFFIQTGA</sequence>
<proteinExistence type="predicted"/>
<protein>
    <recommendedName>
        <fullName evidence="2">Integrase SAM-like N-terminal domain-containing protein</fullName>
    </recommendedName>
</protein>
<dbReference type="GO" id="GO:0003677">
    <property type="term" value="F:DNA binding"/>
    <property type="evidence" value="ECO:0007669"/>
    <property type="project" value="UniProtKB-KW"/>
</dbReference>
<dbReference type="AlphaFoldDB" id="A0A1V8M1K1"/>
<dbReference type="InterPro" id="IPR010998">
    <property type="entry name" value="Integrase_recombinase_N"/>
</dbReference>
<dbReference type="OrthoDB" id="9801717at2"/>
<dbReference type="RefSeq" id="WP_080524380.1">
    <property type="nucleotide sequence ID" value="NZ_LPUF01000004.1"/>
</dbReference>
<dbReference type="Gene3D" id="1.10.150.130">
    <property type="match status" value="1"/>
</dbReference>
<dbReference type="Proteomes" id="UP000191980">
    <property type="component" value="Unassembled WGS sequence"/>
</dbReference>
<accession>A0A1V8M1K1</accession>
<evidence type="ECO:0000259" key="2">
    <source>
        <dbReference type="Pfam" id="PF13495"/>
    </source>
</evidence>
<feature type="domain" description="Integrase SAM-like N-terminal" evidence="2">
    <location>
        <begin position="9"/>
        <end position="74"/>
    </location>
</feature>
<reference evidence="3 4" key="1">
    <citation type="submission" date="2015-12" db="EMBL/GenBank/DDBJ databases">
        <authorList>
            <person name="Shamseldin A."/>
            <person name="Moawad H."/>
            <person name="Abd El-Rahim W.M."/>
            <person name="Sadowsky M.J."/>
        </authorList>
    </citation>
    <scope>NUCLEOTIDE SEQUENCE [LARGE SCALE GENOMIC DNA]</scope>
    <source>
        <strain evidence="3 4">WF1</strain>
    </source>
</reference>
<dbReference type="Pfam" id="PF13495">
    <property type="entry name" value="Phage_int_SAM_4"/>
    <property type="match status" value="1"/>
</dbReference>
<evidence type="ECO:0000313" key="4">
    <source>
        <dbReference type="Proteomes" id="UP000191980"/>
    </source>
</evidence>
<organism evidence="3 4">
    <name type="scientific">Methyloprofundus sedimenti</name>
    <dbReference type="NCBI Taxonomy" id="1420851"/>
    <lineage>
        <taxon>Bacteria</taxon>
        <taxon>Pseudomonadati</taxon>
        <taxon>Pseudomonadota</taxon>
        <taxon>Gammaproteobacteria</taxon>
        <taxon>Methylococcales</taxon>
        <taxon>Methylococcaceae</taxon>
        <taxon>Methyloprofundus</taxon>
    </lineage>
</organism>
<name>A0A1V8M1K1_9GAMM</name>
<evidence type="ECO:0000256" key="1">
    <source>
        <dbReference type="ARBA" id="ARBA00023125"/>
    </source>
</evidence>
<evidence type="ECO:0000313" key="3">
    <source>
        <dbReference type="EMBL" id="OQK15441.1"/>
    </source>
</evidence>
<gene>
    <name evidence="3" type="ORF">AU255_18405</name>
</gene>